<dbReference type="NCBIfam" id="NF003032">
    <property type="entry name" value="PRK03910.1-5"/>
    <property type="match status" value="1"/>
</dbReference>
<evidence type="ECO:0000256" key="5">
    <source>
        <dbReference type="ARBA" id="ARBA00066825"/>
    </source>
</evidence>
<dbReference type="Proteomes" id="UP000032735">
    <property type="component" value="Chromosome"/>
</dbReference>
<dbReference type="EMBL" id="FO704551">
    <property type="protein sequence ID" value="CDG23004.1"/>
    <property type="molecule type" value="Genomic_DNA"/>
</dbReference>
<organism evidence="10 11">
    <name type="scientific">Xenorhabdus poinarii G6</name>
    <dbReference type="NCBI Taxonomy" id="1354304"/>
    <lineage>
        <taxon>Bacteria</taxon>
        <taxon>Pseudomonadati</taxon>
        <taxon>Pseudomonadota</taxon>
        <taxon>Gammaproteobacteria</taxon>
        <taxon>Enterobacterales</taxon>
        <taxon>Morganellaceae</taxon>
        <taxon>Xenorhabdus</taxon>
    </lineage>
</organism>
<feature type="domain" description="Tryptophan synthase beta chain-like PALP" evidence="9">
    <location>
        <begin position="24"/>
        <end position="321"/>
    </location>
</feature>
<dbReference type="InterPro" id="IPR005966">
    <property type="entry name" value="D-Cys_desShydrase"/>
</dbReference>
<evidence type="ECO:0000256" key="8">
    <source>
        <dbReference type="PIRSR" id="PIRSR006278-2"/>
    </source>
</evidence>
<sequence length="337" mass="36540">MSLENTMSLKENLAKFARVDLLKTVTMMDKLENLSRYLGRDIYIKRDDLTPLAMGGNKLRKLEYLIADALQKKAKVIVTAGAIQSNHVRQTAAMAAKYGLKCVALLENPIQNQDNNFLNNGNKLLTELFNTQCVMCDELTDPNRQMQAWIDQHHLEAAYIVPVGGSNALGSLGYVRCALEIAEQRPQGIEFAAVVVASGSAGTHAGLAIGLQAALPQTPVIGVTVSRVTAEQAPKVNQLQQEISSLLGQTACPDIQLWDHYFAPRYGMPNKQGSDAITLLAQKEGILLDPVYTGKAMAGLIDHVLNKTIDGQKPLLFVHTGGAPALFSYSGIEAVTQ</sequence>
<dbReference type="InterPro" id="IPR027278">
    <property type="entry name" value="ACCD_DCysDesulf"/>
</dbReference>
<dbReference type="InterPro" id="IPR036052">
    <property type="entry name" value="TrpB-like_PALP_sf"/>
</dbReference>
<dbReference type="NCBIfam" id="TIGR01275">
    <property type="entry name" value="ACC_deam_rel"/>
    <property type="match status" value="1"/>
</dbReference>
<dbReference type="STRING" id="1354304.XPG1_3368"/>
<evidence type="ECO:0000256" key="7">
    <source>
        <dbReference type="PIRSR" id="PIRSR006278-1"/>
    </source>
</evidence>
<evidence type="ECO:0000256" key="3">
    <source>
        <dbReference type="ARBA" id="ARBA00022898"/>
    </source>
</evidence>
<comment type="similarity">
    <text evidence="2">Belongs to the ACC deaminase/D-cysteine desulfhydrase family.</text>
</comment>
<dbReference type="AlphaFoldDB" id="A0A068R7L2"/>
<evidence type="ECO:0000256" key="6">
    <source>
        <dbReference type="ARBA" id="ARBA00068519"/>
    </source>
</evidence>
<evidence type="ECO:0000259" key="9">
    <source>
        <dbReference type="Pfam" id="PF00291"/>
    </source>
</evidence>
<dbReference type="PANTHER" id="PTHR43780:SF2">
    <property type="entry name" value="1-AMINOCYCLOPROPANE-1-CARBOXYLATE DEAMINASE-RELATED"/>
    <property type="match status" value="1"/>
</dbReference>
<dbReference type="Pfam" id="PF00291">
    <property type="entry name" value="PALP"/>
    <property type="match status" value="1"/>
</dbReference>
<keyword evidence="3 8" id="KW-0663">Pyridoxal phosphate</keyword>
<reference evidence="10 11" key="1">
    <citation type="submission" date="2013-07" db="EMBL/GenBank/DDBJ databases">
        <authorList>
            <person name="Genoscope - CEA"/>
        </authorList>
    </citation>
    <scope>NUCLEOTIDE SEQUENCE [LARGE SCALE GENOMIC DNA]</scope>
    <source>
        <strain evidence="10 11">G6</strain>
    </source>
</reference>
<gene>
    <name evidence="10" type="primary">dcyD</name>
    <name evidence="10" type="ORF">XPG1_3368</name>
</gene>
<keyword evidence="11" id="KW-1185">Reference proteome</keyword>
<dbReference type="FunFam" id="3.40.50.1100:FF:000017">
    <property type="entry name" value="D-cysteine desulfhydrase"/>
    <property type="match status" value="1"/>
</dbReference>
<evidence type="ECO:0000313" key="11">
    <source>
        <dbReference type="Proteomes" id="UP000032735"/>
    </source>
</evidence>
<dbReference type="Gene3D" id="3.40.50.1100">
    <property type="match status" value="2"/>
</dbReference>
<dbReference type="HOGENOM" id="CLU_048897_1_0_6"/>
<dbReference type="PIRSF" id="PIRSF006278">
    <property type="entry name" value="ACCD_DCysDesulf"/>
    <property type="match status" value="1"/>
</dbReference>
<evidence type="ECO:0000256" key="4">
    <source>
        <dbReference type="ARBA" id="ARBA00023239"/>
    </source>
</evidence>
<accession>A0A068R7L2</accession>
<feature type="modified residue" description="N6-(pyridoxal phosphate)lysine" evidence="8">
    <location>
        <position position="58"/>
    </location>
</feature>
<dbReference type="NCBIfam" id="NF003030">
    <property type="entry name" value="PRK03910.1-3"/>
    <property type="match status" value="1"/>
</dbReference>
<dbReference type="GO" id="GO:0019148">
    <property type="term" value="F:D-cysteine desulfhydrase activity"/>
    <property type="evidence" value="ECO:0007669"/>
    <property type="project" value="TreeGrafter"/>
</dbReference>
<keyword evidence="4 10" id="KW-0456">Lyase</keyword>
<evidence type="ECO:0000256" key="2">
    <source>
        <dbReference type="ARBA" id="ARBA00008639"/>
    </source>
</evidence>
<name>A0A068R7L2_9GAMM</name>
<comment type="cofactor">
    <cofactor evidence="1">
        <name>pyridoxal 5'-phosphate</name>
        <dbReference type="ChEBI" id="CHEBI:597326"/>
    </cofactor>
</comment>
<dbReference type="EC" id="4.4.1.25" evidence="5"/>
<evidence type="ECO:0000256" key="1">
    <source>
        <dbReference type="ARBA" id="ARBA00001933"/>
    </source>
</evidence>
<proteinExistence type="inferred from homology"/>
<dbReference type="InterPro" id="IPR001926">
    <property type="entry name" value="TrpB-like_PALP"/>
</dbReference>
<protein>
    <recommendedName>
        <fullName evidence="6">L-cysteate sulfo-lyase</fullName>
        <ecNumber evidence="5">4.4.1.25</ecNumber>
    </recommendedName>
</protein>
<evidence type="ECO:0000313" key="10">
    <source>
        <dbReference type="EMBL" id="CDG23004.1"/>
    </source>
</evidence>
<dbReference type="PANTHER" id="PTHR43780">
    <property type="entry name" value="1-AMINOCYCLOPROPANE-1-CARBOXYLATE DEAMINASE-RELATED"/>
    <property type="match status" value="1"/>
</dbReference>
<dbReference type="GO" id="GO:0034011">
    <property type="term" value="F:L-cysteate sulfo-lyase activity"/>
    <property type="evidence" value="ECO:0007669"/>
    <property type="project" value="UniProtKB-EC"/>
</dbReference>
<dbReference type="SUPFAM" id="SSF53686">
    <property type="entry name" value="Tryptophan synthase beta subunit-like PLP-dependent enzymes"/>
    <property type="match status" value="1"/>
</dbReference>
<feature type="active site" description="Nucleophile" evidence="7">
    <location>
        <position position="85"/>
    </location>
</feature>
<dbReference type="KEGG" id="xpo:XPG1_3368"/>